<dbReference type="InterPro" id="IPR036179">
    <property type="entry name" value="Ig-like_dom_sf"/>
</dbReference>
<dbReference type="InterPro" id="IPR013783">
    <property type="entry name" value="Ig-like_fold"/>
</dbReference>
<dbReference type="Proteomes" id="UP001652582">
    <property type="component" value="Chromosome 6"/>
</dbReference>
<gene>
    <name evidence="5" type="primary">LOC112051475</name>
</gene>
<keyword evidence="4" id="KW-1185">Reference proteome</keyword>
<protein>
    <submittedName>
        <fullName evidence="5">Uncharacterized protein LOC112051475</fullName>
    </submittedName>
</protein>
<dbReference type="SUPFAM" id="SSF56672">
    <property type="entry name" value="DNA/RNA polymerases"/>
    <property type="match status" value="1"/>
</dbReference>
<dbReference type="Gene3D" id="2.60.40.10">
    <property type="entry name" value="Immunoglobulins"/>
    <property type="match status" value="1"/>
</dbReference>
<name>A0ABM3LGF0_BICAN</name>
<dbReference type="GeneID" id="112051475"/>
<feature type="region of interest" description="Disordered" evidence="1">
    <location>
        <begin position="1047"/>
        <end position="1071"/>
    </location>
</feature>
<dbReference type="InterPro" id="IPR000477">
    <property type="entry name" value="RT_dom"/>
</dbReference>
<dbReference type="InterPro" id="IPR007110">
    <property type="entry name" value="Ig-like_dom"/>
</dbReference>
<feature type="transmembrane region" description="Helical" evidence="2">
    <location>
        <begin position="1001"/>
        <end position="1021"/>
    </location>
</feature>
<sequence length="1086" mass="122594">MLSLHGIMPGHILPTRENNCLDHFMIKLDKNKLSAKIAVLNTTITDHSMILLNLTSLLPYFKSKKVTKIVTDFDSALLSLAQNNLSELLFCYDPQLVTDKLFNYLSEALNENSRIVKIPSNKRIIKPWITIGILKCIRNRNKMQRKLKLDPKNEILRISYRRYRNFCKNLIIKLKRSYDKKQLEMSLKNSKILWQNIKSVTNMNHSNSDNSNLLNTKSSPLESINYVNHYFANIGKKLAEDINYRQEPFETRNLNYKTQLNSFVLLETNIEEVNDILMNLKSNSSPGWDNIPSSFLKLARDHVVPIICHLINLCFNKGVFPAALKRSNIIPIYKSGDKDDINNYRPISVLPSISKIMEKIMNSRLLNYLEKFHLLSDSQYGFRHGRSTDDAVTALTSFVDQQINSKKKCLATFLDLRKAFDTVSVPILVRKLENLGIRDVSLALFKDYLTGRTQRVKIGLIGRGVCQTTIDLNFDNNLIAHNGLGWPLLLKVVKGNEALMKLRIPVKNQRTCTVTDPSGVRFDVTKPPNTRYQKWGDKCGIRVKNVKEIDRGRWRLSASGENDSVVGWIELNILEVTSPDAEQPISLQDGETHTKVALSTIDNAYCVVAKPFAESSLVSGQCSVTLDRTTRAVQGNWQVLLGLPGRVSEVHTKRHVTVQTERLDVGYVHDATDKLHIYCNILHSNKEITFCRFQRTSDTYGYNVIDGLSDGSYSYYGDGFLLKQCGITIEKPSSKDYSTWRCSVGVHIKVGNVMQQQPPMQALISVASSHKSLRDFDKNEDTLRKVFVQKDSPFTITCNAGVSLRYCWFQHPNGTQFTPVPLTHEDQLFWYTGKGLDVGDCGITFLHSNITDDGKWSCFMGPRLKKGIEAKDEVEVRVTGPLAANLREVPANIGKNTTLYCHTSNGRRPLQYCRFLSPKFVGMNVDSSVNKENAILNRFYFTPERHLDFGDCSLSITSVQEEDIGVWTCAAVVDNEILESSDTIRVFIGETDKRPRLQAGIIGGSVGVSFLVVVLIGYVTYKRGWIQHLLSLRNRTHTVVSEDITLPSRSSAPGSISSDASTPRSVSSSGSTIDFSDVNLRLDQNN</sequence>
<dbReference type="PROSITE" id="PS50835">
    <property type="entry name" value="IG_LIKE"/>
    <property type="match status" value="1"/>
</dbReference>
<evidence type="ECO:0000256" key="1">
    <source>
        <dbReference type="SAM" id="MobiDB-lite"/>
    </source>
</evidence>
<dbReference type="InterPro" id="IPR003599">
    <property type="entry name" value="Ig_sub"/>
</dbReference>
<evidence type="ECO:0000313" key="4">
    <source>
        <dbReference type="Proteomes" id="UP001652582"/>
    </source>
</evidence>
<evidence type="ECO:0000256" key="2">
    <source>
        <dbReference type="SAM" id="Phobius"/>
    </source>
</evidence>
<organism evidence="4 5">
    <name type="scientific">Bicyclus anynana</name>
    <name type="common">Squinting bush brown butterfly</name>
    <dbReference type="NCBI Taxonomy" id="110368"/>
    <lineage>
        <taxon>Eukaryota</taxon>
        <taxon>Metazoa</taxon>
        <taxon>Ecdysozoa</taxon>
        <taxon>Arthropoda</taxon>
        <taxon>Hexapoda</taxon>
        <taxon>Insecta</taxon>
        <taxon>Pterygota</taxon>
        <taxon>Neoptera</taxon>
        <taxon>Endopterygota</taxon>
        <taxon>Lepidoptera</taxon>
        <taxon>Glossata</taxon>
        <taxon>Ditrysia</taxon>
        <taxon>Papilionoidea</taxon>
        <taxon>Nymphalidae</taxon>
        <taxon>Satyrinae</taxon>
        <taxon>Satyrini</taxon>
        <taxon>Mycalesina</taxon>
        <taxon>Bicyclus</taxon>
    </lineage>
</organism>
<dbReference type="PANTHER" id="PTHR47510:SF3">
    <property type="entry name" value="ENDO_EXONUCLEASE_PHOSPHATASE DOMAIN-CONTAINING PROTEIN"/>
    <property type="match status" value="1"/>
</dbReference>
<keyword evidence="2" id="KW-1133">Transmembrane helix</keyword>
<dbReference type="CDD" id="cd01650">
    <property type="entry name" value="RT_nLTR_like"/>
    <property type="match status" value="1"/>
</dbReference>
<dbReference type="SUPFAM" id="SSF48726">
    <property type="entry name" value="Immunoglobulin"/>
    <property type="match status" value="1"/>
</dbReference>
<dbReference type="Pfam" id="PF00078">
    <property type="entry name" value="RVT_1"/>
    <property type="match status" value="1"/>
</dbReference>
<evidence type="ECO:0000313" key="5">
    <source>
        <dbReference type="RefSeq" id="XP_052738151.1"/>
    </source>
</evidence>
<proteinExistence type="predicted"/>
<dbReference type="InterPro" id="IPR043502">
    <property type="entry name" value="DNA/RNA_pol_sf"/>
</dbReference>
<dbReference type="PANTHER" id="PTHR47510">
    <property type="entry name" value="REVERSE TRANSCRIPTASE DOMAIN-CONTAINING PROTEIN"/>
    <property type="match status" value="1"/>
</dbReference>
<keyword evidence="2" id="KW-0812">Transmembrane</keyword>
<evidence type="ECO:0000259" key="3">
    <source>
        <dbReference type="PROSITE" id="PS50835"/>
    </source>
</evidence>
<dbReference type="SMART" id="SM00409">
    <property type="entry name" value="IG"/>
    <property type="match status" value="2"/>
</dbReference>
<dbReference type="RefSeq" id="XP_052738151.1">
    <property type="nucleotide sequence ID" value="XM_052882191.1"/>
</dbReference>
<keyword evidence="2" id="KW-0472">Membrane</keyword>
<accession>A0ABM3LGF0</accession>
<reference evidence="5" key="1">
    <citation type="submission" date="2025-08" db="UniProtKB">
        <authorList>
            <consortium name="RefSeq"/>
        </authorList>
    </citation>
    <scope>IDENTIFICATION</scope>
</reference>
<feature type="domain" description="Ig-like" evidence="3">
    <location>
        <begin position="881"/>
        <end position="985"/>
    </location>
</feature>